<keyword evidence="12" id="KW-0282">Flagellum</keyword>
<keyword evidence="9" id="KW-0472">Membrane</keyword>
<keyword evidence="12" id="KW-0969">Cilium</keyword>
<evidence type="ECO:0000256" key="6">
    <source>
        <dbReference type="ARBA" id="ARBA00022500"/>
    </source>
</evidence>
<dbReference type="GO" id="GO:0044781">
    <property type="term" value="P:bacterial-type flagellum organization"/>
    <property type="evidence" value="ECO:0007669"/>
    <property type="project" value="UniProtKB-KW"/>
</dbReference>
<keyword evidence="8" id="KW-0653">Protein transport</keyword>
<keyword evidence="7" id="KW-1005">Bacterial flagellum biogenesis</keyword>
<dbReference type="GO" id="GO:0006935">
    <property type="term" value="P:chemotaxis"/>
    <property type="evidence" value="ECO:0007669"/>
    <property type="project" value="UniProtKB-KW"/>
</dbReference>
<dbReference type="RefSeq" id="WP_148865577.1">
    <property type="nucleotide sequence ID" value="NZ_VNHO01000001.1"/>
</dbReference>
<dbReference type="OrthoDB" id="1727315at2"/>
<dbReference type="GO" id="GO:0005886">
    <property type="term" value="C:plasma membrane"/>
    <property type="evidence" value="ECO:0007669"/>
    <property type="project" value="UniProtKB-SubCell"/>
</dbReference>
<evidence type="ECO:0000256" key="5">
    <source>
        <dbReference type="ARBA" id="ARBA00022475"/>
    </source>
</evidence>
<comment type="caution">
    <text evidence="12">The sequence shown here is derived from an EMBL/GenBank/DDBJ whole genome shotgun (WGS) entry which is preliminary data.</text>
</comment>
<keyword evidence="10" id="KW-1006">Bacterial flagellum protein export</keyword>
<dbReference type="NCBIfam" id="TIGR02473">
    <property type="entry name" value="flagell_FliJ"/>
    <property type="match status" value="1"/>
</dbReference>
<organism evidence="12 13">
    <name type="scientific">Thermosediminibacter litoriperuensis</name>
    <dbReference type="NCBI Taxonomy" id="291989"/>
    <lineage>
        <taxon>Bacteria</taxon>
        <taxon>Bacillati</taxon>
        <taxon>Bacillota</taxon>
        <taxon>Clostridia</taxon>
        <taxon>Thermosediminibacterales</taxon>
        <taxon>Thermosediminibacteraceae</taxon>
        <taxon>Thermosediminibacter</taxon>
    </lineage>
</organism>
<dbReference type="AlphaFoldDB" id="A0A5S5AZL0"/>
<accession>A0A5S5AZL0</accession>
<keyword evidence="12" id="KW-0966">Cell projection</keyword>
<dbReference type="Pfam" id="PF02050">
    <property type="entry name" value="FliJ"/>
    <property type="match status" value="1"/>
</dbReference>
<evidence type="ECO:0000256" key="1">
    <source>
        <dbReference type="ARBA" id="ARBA00004413"/>
    </source>
</evidence>
<evidence type="ECO:0000256" key="4">
    <source>
        <dbReference type="ARBA" id="ARBA00022448"/>
    </source>
</evidence>
<evidence type="ECO:0000256" key="11">
    <source>
        <dbReference type="SAM" id="Coils"/>
    </source>
</evidence>
<dbReference type="GO" id="GO:0009288">
    <property type="term" value="C:bacterial-type flagellum"/>
    <property type="evidence" value="ECO:0007669"/>
    <property type="project" value="InterPro"/>
</dbReference>
<keyword evidence="6" id="KW-0145">Chemotaxis</keyword>
<dbReference type="EMBL" id="VNHO01000001">
    <property type="protein sequence ID" value="TYP59929.1"/>
    <property type="molecule type" value="Genomic_DNA"/>
</dbReference>
<evidence type="ECO:0000256" key="2">
    <source>
        <dbReference type="ARBA" id="ARBA00010004"/>
    </source>
</evidence>
<dbReference type="GO" id="GO:0015031">
    <property type="term" value="P:protein transport"/>
    <property type="evidence" value="ECO:0007669"/>
    <property type="project" value="UniProtKB-KW"/>
</dbReference>
<name>A0A5S5AZL0_9FIRM</name>
<dbReference type="Proteomes" id="UP000322294">
    <property type="component" value="Unassembled WGS sequence"/>
</dbReference>
<dbReference type="Gene3D" id="1.10.287.1700">
    <property type="match status" value="1"/>
</dbReference>
<dbReference type="InterPro" id="IPR012823">
    <property type="entry name" value="Flagell_FliJ"/>
</dbReference>
<evidence type="ECO:0000256" key="9">
    <source>
        <dbReference type="ARBA" id="ARBA00023136"/>
    </source>
</evidence>
<dbReference type="InterPro" id="IPR053716">
    <property type="entry name" value="Flag_assembly_chemotaxis_eff"/>
</dbReference>
<keyword evidence="13" id="KW-1185">Reference proteome</keyword>
<comment type="similarity">
    <text evidence="2">Belongs to the FliJ family.</text>
</comment>
<proteinExistence type="inferred from homology"/>
<evidence type="ECO:0000256" key="3">
    <source>
        <dbReference type="ARBA" id="ARBA00020392"/>
    </source>
</evidence>
<evidence type="ECO:0000256" key="8">
    <source>
        <dbReference type="ARBA" id="ARBA00022927"/>
    </source>
</evidence>
<keyword evidence="11" id="KW-0175">Coiled coil</keyword>
<dbReference type="GO" id="GO:0071973">
    <property type="term" value="P:bacterial-type flagellum-dependent cell motility"/>
    <property type="evidence" value="ECO:0007669"/>
    <property type="project" value="InterPro"/>
</dbReference>
<sequence length="152" mass="18001">MKRFKFNLNTPLRVKQKIEQMRKQQLMEVILTLEREKNELKILEENKAAIKVNLEQKMRDSLKAAELAFFEACINTLDLKVKNQKYRVAGALERYNKAVDVFISSRQERQILERLRDKRFGAYLVEFNREEQKALDDIASLAFFRRGGGFEL</sequence>
<evidence type="ECO:0000313" key="12">
    <source>
        <dbReference type="EMBL" id="TYP59929.1"/>
    </source>
</evidence>
<comment type="subcellular location">
    <subcellularLocation>
        <location evidence="1">Cell membrane</location>
        <topology evidence="1">Peripheral membrane protein</topology>
        <orientation evidence="1">Cytoplasmic side</orientation>
    </subcellularLocation>
</comment>
<keyword evidence="5" id="KW-1003">Cell membrane</keyword>
<gene>
    <name evidence="12" type="ORF">LZ11_00090</name>
</gene>
<evidence type="ECO:0000313" key="13">
    <source>
        <dbReference type="Proteomes" id="UP000322294"/>
    </source>
</evidence>
<evidence type="ECO:0000256" key="7">
    <source>
        <dbReference type="ARBA" id="ARBA00022795"/>
    </source>
</evidence>
<evidence type="ECO:0000256" key="10">
    <source>
        <dbReference type="ARBA" id="ARBA00023225"/>
    </source>
</evidence>
<feature type="coiled-coil region" evidence="11">
    <location>
        <begin position="23"/>
        <end position="60"/>
    </location>
</feature>
<reference evidence="12 13" key="1">
    <citation type="submission" date="2019-07" db="EMBL/GenBank/DDBJ databases">
        <title>Genomic Encyclopedia of Type Strains, Phase I: the one thousand microbial genomes (KMG-I) project.</title>
        <authorList>
            <person name="Kyrpides N."/>
        </authorList>
    </citation>
    <scope>NUCLEOTIDE SEQUENCE [LARGE SCALE GENOMIC DNA]</scope>
    <source>
        <strain evidence="12 13">DSM 16647</strain>
    </source>
</reference>
<keyword evidence="4" id="KW-0813">Transport</keyword>
<protein>
    <recommendedName>
        <fullName evidence="3">Flagellar FliJ protein</fullName>
    </recommendedName>
</protein>